<evidence type="ECO:0000256" key="1">
    <source>
        <dbReference type="ARBA" id="ARBA00004651"/>
    </source>
</evidence>
<dbReference type="NCBIfam" id="TIGR00360">
    <property type="entry name" value="ComEC_N-term"/>
    <property type="match status" value="1"/>
</dbReference>
<comment type="subcellular location">
    <subcellularLocation>
        <location evidence="1">Cell membrane</location>
        <topology evidence="1">Multi-pass membrane protein</topology>
    </subcellularLocation>
</comment>
<dbReference type="CDD" id="cd07731">
    <property type="entry name" value="ComA-like_MBL-fold"/>
    <property type="match status" value="1"/>
</dbReference>
<sequence length="755" mass="86401">MNGNWYIAAFAVVCSALSVMFDAILFFLAFIIWLFILFKKKRLGKFPITLSLVVYLTFLLYIPPIDSLKPDTDRSDVTFSGKIIRYPVKTETMLQFDFKDDDTKDTMRVMLFNLDRQNPTIATIQSGASCQIHGDLNILESSSNPGQFDYQAYLASNGIHYEIVINSIEDISCHGSDRLNVLYTMRENIKEYIYSKFSEETGAWILALVLGDDSLISKDITELFQRWSLSHLLAISGLHIGLVVGLLYFFTVKLQLLTIEKAQYLMMIFLPIYAFLAGGAPSVLRASSMVLLVLFLRKVKRKLMITDVISIVFIMLIIFDKYIIYHIGFQFSFLVTFAIILSKKWLLSSDSLLFQMLKLSFISQLVILPIQMNYFYNFNPLSILLNVFVVPYFTFFVIPLMFLLLLISPISFLHVFMDKLFSFVHEIFLRLLQGVDTNLFYPWWNGQFPTSYIVIYYTLLIFMLAMILRDKLTRAFAYGTLLTMLLVSLMLRPYLSPYGSVTMLDIGQGDAIVIELPFRKGVFIVDAGAAISFESMEATNRNYTRVIKPFLQYQGIYEINAIIISHEDTDHAGSVKYIVDDYRVNTIMISEYYQLEEELIHKQTQGEILRVKAGQVVEIKGKMFNILAPGVDKKGSNENSLVFSISLGGRDWLFTGDIDKETEKEIIKTFPDLSVDVLKVAHHGSSTSTYPMFISAIKPNYALISVGKNNRYGHPTRDVLETLHKEQALVLRTDQAGAIIYRYSENDGTFYQFKP</sequence>
<dbReference type="Pfam" id="PF13567">
    <property type="entry name" value="DUF4131"/>
    <property type="match status" value="1"/>
</dbReference>
<evidence type="ECO:0000256" key="3">
    <source>
        <dbReference type="ARBA" id="ARBA00022692"/>
    </source>
</evidence>
<evidence type="ECO:0000259" key="7">
    <source>
        <dbReference type="SMART" id="SM00849"/>
    </source>
</evidence>
<reference evidence="8 9" key="1">
    <citation type="submission" date="2021-05" db="EMBL/GenBank/DDBJ databases">
        <title>Ornithinibacillus massiliensis sp. nov.</title>
        <authorList>
            <person name="Iwaza R."/>
            <person name="Lagier J.-C."/>
            <person name="Raoult D."/>
        </authorList>
    </citation>
    <scope>NUCLEOTIDE SEQUENCE [LARGE SCALE GENOMIC DNA]</scope>
    <source>
        <strain evidence="8 9">Marseille-P3601</strain>
    </source>
</reference>
<organism evidence="8 9">
    <name type="scientific">Ornithinibacillus massiliensis</name>
    <dbReference type="NCBI Taxonomy" id="1944633"/>
    <lineage>
        <taxon>Bacteria</taxon>
        <taxon>Bacillati</taxon>
        <taxon>Bacillota</taxon>
        <taxon>Bacilli</taxon>
        <taxon>Bacillales</taxon>
        <taxon>Bacillaceae</taxon>
        <taxon>Ornithinibacillus</taxon>
    </lineage>
</organism>
<keyword evidence="4 6" id="KW-1133">Transmembrane helix</keyword>
<feature type="transmembrane region" description="Helical" evidence="6">
    <location>
        <begin position="229"/>
        <end position="250"/>
    </location>
</feature>
<feature type="transmembrane region" description="Helical" evidence="6">
    <location>
        <begin position="392"/>
        <end position="415"/>
    </location>
</feature>
<proteinExistence type="predicted"/>
<feature type="transmembrane region" description="Helical" evidence="6">
    <location>
        <begin position="353"/>
        <end position="372"/>
    </location>
</feature>
<dbReference type="InterPro" id="IPR001279">
    <property type="entry name" value="Metallo-B-lactamas"/>
</dbReference>
<keyword evidence="2" id="KW-1003">Cell membrane</keyword>
<dbReference type="Proteomes" id="UP000681870">
    <property type="component" value="Unassembled WGS sequence"/>
</dbReference>
<dbReference type="PANTHER" id="PTHR30619:SF1">
    <property type="entry name" value="RECOMBINATION PROTEIN 2"/>
    <property type="match status" value="1"/>
</dbReference>
<dbReference type="NCBIfam" id="TIGR00361">
    <property type="entry name" value="ComEC_Rec2"/>
    <property type="match status" value="1"/>
</dbReference>
<dbReference type="SMART" id="SM00849">
    <property type="entry name" value="Lactamase_B"/>
    <property type="match status" value="1"/>
</dbReference>
<dbReference type="PANTHER" id="PTHR30619">
    <property type="entry name" value="DNA INTERNALIZATION/COMPETENCE PROTEIN COMEC/REC2"/>
    <property type="match status" value="1"/>
</dbReference>
<dbReference type="RefSeq" id="WP_211741269.1">
    <property type="nucleotide sequence ID" value="NZ_JAGXBY010000002.1"/>
</dbReference>
<keyword evidence="3 6" id="KW-0812">Transmembrane</keyword>
<feature type="transmembrane region" description="Helical" evidence="6">
    <location>
        <begin position="43"/>
        <end position="62"/>
    </location>
</feature>
<gene>
    <name evidence="8" type="ORF">KGF86_04755</name>
</gene>
<feature type="transmembrane region" description="Helical" evidence="6">
    <location>
        <begin position="270"/>
        <end position="296"/>
    </location>
</feature>
<dbReference type="Pfam" id="PF00753">
    <property type="entry name" value="Lactamase_B"/>
    <property type="match status" value="1"/>
</dbReference>
<evidence type="ECO:0000256" key="5">
    <source>
        <dbReference type="ARBA" id="ARBA00023136"/>
    </source>
</evidence>
<dbReference type="InterPro" id="IPR035681">
    <property type="entry name" value="ComA-like_MBL"/>
</dbReference>
<keyword evidence="5 6" id="KW-0472">Membrane</keyword>
<protein>
    <submittedName>
        <fullName evidence="8">DNA internalization-related competence protein ComEC/Rec2</fullName>
    </submittedName>
</protein>
<dbReference type="InterPro" id="IPR052159">
    <property type="entry name" value="Competence_DNA_uptake"/>
</dbReference>
<keyword evidence="9" id="KW-1185">Reference proteome</keyword>
<feature type="transmembrane region" description="Helical" evidence="6">
    <location>
        <begin position="6"/>
        <end position="36"/>
    </location>
</feature>
<feature type="domain" description="Metallo-beta-lactamase" evidence="7">
    <location>
        <begin position="508"/>
        <end position="708"/>
    </location>
</feature>
<feature type="transmembrane region" description="Helical" evidence="6">
    <location>
        <begin position="475"/>
        <end position="495"/>
    </location>
</feature>
<dbReference type="InterPro" id="IPR036866">
    <property type="entry name" value="RibonucZ/Hydroxyglut_hydro"/>
</dbReference>
<dbReference type="SUPFAM" id="SSF56281">
    <property type="entry name" value="Metallo-hydrolase/oxidoreductase"/>
    <property type="match status" value="1"/>
</dbReference>
<dbReference type="EMBL" id="JAGXBY010000002">
    <property type="protein sequence ID" value="MBS3679521.1"/>
    <property type="molecule type" value="Genomic_DNA"/>
</dbReference>
<dbReference type="InterPro" id="IPR025405">
    <property type="entry name" value="DUF4131"/>
</dbReference>
<dbReference type="InterPro" id="IPR004797">
    <property type="entry name" value="Competence_ComEC/Rec2"/>
</dbReference>
<comment type="caution">
    <text evidence="8">The sequence shown here is derived from an EMBL/GenBank/DDBJ whole genome shotgun (WGS) entry which is preliminary data.</text>
</comment>
<evidence type="ECO:0000256" key="6">
    <source>
        <dbReference type="SAM" id="Phobius"/>
    </source>
</evidence>
<dbReference type="Pfam" id="PF03772">
    <property type="entry name" value="Competence"/>
    <property type="match status" value="1"/>
</dbReference>
<dbReference type="Gene3D" id="3.60.15.10">
    <property type="entry name" value="Ribonuclease Z/Hydroxyacylglutathione hydrolase-like"/>
    <property type="match status" value="1"/>
</dbReference>
<feature type="transmembrane region" description="Helical" evidence="6">
    <location>
        <begin position="303"/>
        <end position="319"/>
    </location>
</feature>
<name>A0ABS5MB27_9BACI</name>
<dbReference type="InterPro" id="IPR004477">
    <property type="entry name" value="ComEC_N"/>
</dbReference>
<evidence type="ECO:0000313" key="8">
    <source>
        <dbReference type="EMBL" id="MBS3679521.1"/>
    </source>
</evidence>
<evidence type="ECO:0000256" key="4">
    <source>
        <dbReference type="ARBA" id="ARBA00022989"/>
    </source>
</evidence>
<accession>A0ABS5MB27</accession>
<evidence type="ECO:0000313" key="9">
    <source>
        <dbReference type="Proteomes" id="UP000681870"/>
    </source>
</evidence>
<feature type="transmembrane region" description="Helical" evidence="6">
    <location>
        <begin position="450"/>
        <end position="468"/>
    </location>
</feature>
<evidence type="ECO:0000256" key="2">
    <source>
        <dbReference type="ARBA" id="ARBA00022475"/>
    </source>
</evidence>